<dbReference type="CDD" id="cd02674">
    <property type="entry name" value="Peptidase_C19R"/>
    <property type="match status" value="1"/>
</dbReference>
<dbReference type="InterPro" id="IPR028889">
    <property type="entry name" value="USP"/>
</dbReference>
<evidence type="ECO:0000256" key="5">
    <source>
        <dbReference type="ARBA" id="ARBA00022786"/>
    </source>
</evidence>
<evidence type="ECO:0000256" key="8">
    <source>
        <dbReference type="SAM" id="MobiDB-lite"/>
    </source>
</evidence>
<dbReference type="InterPro" id="IPR018200">
    <property type="entry name" value="USP_CS"/>
</dbReference>
<accession>A0A9W8IBG0</accession>
<feature type="compositionally biased region" description="Pro residues" evidence="8">
    <location>
        <begin position="477"/>
        <end position="490"/>
    </location>
</feature>
<keyword evidence="6 10" id="KW-0378">Hydrolase</keyword>
<dbReference type="GO" id="GO:0004843">
    <property type="term" value="F:cysteine-type deubiquitinase activity"/>
    <property type="evidence" value="ECO:0007669"/>
    <property type="project" value="UniProtKB-EC"/>
</dbReference>
<feature type="compositionally biased region" description="Low complexity" evidence="8">
    <location>
        <begin position="320"/>
        <end position="340"/>
    </location>
</feature>
<keyword evidence="5" id="KW-0833">Ubl conjugation pathway</keyword>
<comment type="caution">
    <text evidence="10">The sequence shown here is derived from an EMBL/GenBank/DDBJ whole genome shotgun (WGS) entry which is preliminary data.</text>
</comment>
<dbReference type="PROSITE" id="PS50235">
    <property type="entry name" value="USP_3"/>
    <property type="match status" value="1"/>
</dbReference>
<feature type="region of interest" description="Disordered" evidence="8">
    <location>
        <begin position="1"/>
        <end position="52"/>
    </location>
</feature>
<dbReference type="Gene3D" id="3.90.70.10">
    <property type="entry name" value="Cysteine proteinases"/>
    <property type="match status" value="1"/>
</dbReference>
<name>A0A9W8IBG0_9FUNG</name>
<feature type="compositionally biased region" description="Low complexity" evidence="8">
    <location>
        <begin position="352"/>
        <end position="361"/>
    </location>
</feature>
<feature type="region of interest" description="Disordered" evidence="8">
    <location>
        <begin position="70"/>
        <end position="106"/>
    </location>
</feature>
<reference evidence="10" key="1">
    <citation type="submission" date="2022-07" db="EMBL/GenBank/DDBJ databases">
        <title>Phylogenomic reconstructions and comparative analyses of Kickxellomycotina fungi.</title>
        <authorList>
            <person name="Reynolds N.K."/>
            <person name="Stajich J.E."/>
            <person name="Barry K."/>
            <person name="Grigoriev I.V."/>
            <person name="Crous P."/>
            <person name="Smith M.E."/>
        </authorList>
    </citation>
    <scope>NUCLEOTIDE SEQUENCE</scope>
    <source>
        <strain evidence="10">NRRL 1566</strain>
    </source>
</reference>
<dbReference type="PROSITE" id="PS00972">
    <property type="entry name" value="USP_1"/>
    <property type="match status" value="1"/>
</dbReference>
<comment type="catalytic activity">
    <reaction evidence="1">
        <text>Thiol-dependent hydrolysis of ester, thioester, amide, peptide and isopeptide bonds formed by the C-terminal Gly of ubiquitin (a 76-residue protein attached to proteins as an intracellular targeting signal).</text>
        <dbReference type="EC" id="3.4.19.12"/>
    </reaction>
</comment>
<dbReference type="OrthoDB" id="292964at2759"/>
<dbReference type="GO" id="GO:0006508">
    <property type="term" value="P:proteolysis"/>
    <property type="evidence" value="ECO:0007669"/>
    <property type="project" value="UniProtKB-KW"/>
</dbReference>
<keyword evidence="11" id="KW-1185">Reference proteome</keyword>
<sequence length="895" mass="99665">MSSRNSHTSDLIKRFENMSSPKAPAKPATLSRRSTSSKSWSKPKQSTGDDQSSLAAIATIEAAQSALSSAIAHAHSPAPSRWHRRPSLADTPHTHPTSMPAPAPMGMSIDKPSNIFPQNRRMMPSRSSTFSHSLEHQESPIIKSLNRLAELDSELQMPSSLWLEYAETCIDDAQQSYNAEDYQTAYVKYVTACNTFIHKLRPMQASNNPKYNKLRADINTWIADEIKSIRAKIEGKETAQSNRAAGFQPRQNLRQTSSNYNSATSPVRTTNHEINSRLSGVVIMNQNKVNNRKAVVVCPESDDEEEVPNDGVFEQEIEESNPTQTNSSSSSATDLSSMLSYHASADKKPGASNYNSRSNSRQSRDSDFESDPVADFVQRNSNICPPRSQRDSYRSSARSSTTPHDQQSTRSRPQSTKPSFSSGEIGYPQPVATATNSSKYRPPPLPLQVLPPRPQLPAQAHHNVPRSTFDNSVSRYIPPPPQASLPPAPRPVYAQARSTYSAEHPAYGESEEPPFSPNGTRLYNHYNAAGSDPALNGQLHSGSNPRNSAVYDHPAISSPPNGSAAGEVSISRSHRASQISDSGVFGVTGLKNFGNTCFMNSVIQCLIGTKPLTRYFMCGDWKKDFIQEKPTYATVTREYAQVVENMWRGQYGFVSPKDFRKAIADCSEQFKGNDQEDAHEFASFLLDTLHETLNRRHPRPPPERDMTVEEELQFESLDDKQQSDLQWNKFIRRNDSVVTNIFQGQIQSRLMCMVCHHTSTTYHTFTELSLPIPVPGNDTNTSDFGDANGPPMPNHQPSSSLPVNIYQCLEAYAETEILDGENKWMCPQCKAKRPATKQLMISRLPLVLIVHLKRFSTIGHFREKLSTNVLIPTVNLTLQNYVTTMVIIQPVYLMV</sequence>
<keyword evidence="7" id="KW-0788">Thiol protease</keyword>
<evidence type="ECO:0000259" key="9">
    <source>
        <dbReference type="PROSITE" id="PS50235"/>
    </source>
</evidence>
<evidence type="ECO:0000256" key="1">
    <source>
        <dbReference type="ARBA" id="ARBA00000707"/>
    </source>
</evidence>
<evidence type="ECO:0000256" key="6">
    <source>
        <dbReference type="ARBA" id="ARBA00022801"/>
    </source>
</evidence>
<comment type="similarity">
    <text evidence="2">Belongs to the peptidase C19 family.</text>
</comment>
<evidence type="ECO:0000313" key="11">
    <source>
        <dbReference type="Proteomes" id="UP001139887"/>
    </source>
</evidence>
<keyword evidence="4 10" id="KW-0645">Protease</keyword>
<feature type="compositionally biased region" description="Low complexity" evidence="8">
    <location>
        <begin position="70"/>
        <end position="80"/>
    </location>
</feature>
<evidence type="ECO:0000256" key="7">
    <source>
        <dbReference type="ARBA" id="ARBA00022807"/>
    </source>
</evidence>
<feature type="compositionally biased region" description="Polar residues" evidence="8">
    <location>
        <begin position="238"/>
        <end position="269"/>
    </location>
</feature>
<dbReference type="Pfam" id="PF00443">
    <property type="entry name" value="UCH"/>
    <property type="match status" value="1"/>
</dbReference>
<feature type="domain" description="USP" evidence="9">
    <location>
        <begin position="588"/>
        <end position="895"/>
    </location>
</feature>
<dbReference type="Gene3D" id="1.20.58.80">
    <property type="entry name" value="Phosphotransferase system, lactose/cellobiose-type IIA subunit"/>
    <property type="match status" value="1"/>
</dbReference>
<protein>
    <recommendedName>
        <fullName evidence="3">ubiquitinyl hydrolase 1</fullName>
        <ecNumber evidence="3">3.4.19.12</ecNumber>
    </recommendedName>
</protein>
<feature type="compositionally biased region" description="Polar residues" evidence="8">
    <location>
        <begin position="538"/>
        <end position="547"/>
    </location>
</feature>
<evidence type="ECO:0000256" key="3">
    <source>
        <dbReference type="ARBA" id="ARBA00012759"/>
    </source>
</evidence>
<dbReference type="SUPFAM" id="SSF54001">
    <property type="entry name" value="Cysteine proteinases"/>
    <property type="match status" value="1"/>
</dbReference>
<dbReference type="EMBL" id="JANBUW010000020">
    <property type="protein sequence ID" value="KAJ2850944.1"/>
    <property type="molecule type" value="Genomic_DNA"/>
</dbReference>
<dbReference type="EC" id="3.4.19.12" evidence="3"/>
<gene>
    <name evidence="10" type="primary">DOA4_2</name>
    <name evidence="10" type="ORF">IWW36_001468</name>
</gene>
<proteinExistence type="inferred from homology"/>
<dbReference type="PANTHER" id="PTHR21646:SF95">
    <property type="entry name" value="UBIQUITIN CARBOXYL-TERMINAL HYDROLASE 4-RELATED"/>
    <property type="match status" value="1"/>
</dbReference>
<dbReference type="GO" id="GO:0016579">
    <property type="term" value="P:protein deubiquitination"/>
    <property type="evidence" value="ECO:0007669"/>
    <property type="project" value="InterPro"/>
</dbReference>
<dbReference type="AlphaFoldDB" id="A0A9W8IBG0"/>
<dbReference type="InterPro" id="IPR001394">
    <property type="entry name" value="Peptidase_C19_UCH"/>
</dbReference>
<dbReference type="InterPro" id="IPR038765">
    <property type="entry name" value="Papain-like_cys_pep_sf"/>
</dbReference>
<evidence type="ECO:0000256" key="4">
    <source>
        <dbReference type="ARBA" id="ARBA00022670"/>
    </source>
</evidence>
<dbReference type="Proteomes" id="UP001139887">
    <property type="component" value="Unassembled WGS sequence"/>
</dbReference>
<feature type="region of interest" description="Disordered" evidence="8">
    <location>
        <begin position="315"/>
        <end position="570"/>
    </location>
</feature>
<feature type="region of interest" description="Disordered" evidence="8">
    <location>
        <begin position="237"/>
        <end position="273"/>
    </location>
</feature>
<evidence type="ECO:0000313" key="10">
    <source>
        <dbReference type="EMBL" id="KAJ2850944.1"/>
    </source>
</evidence>
<evidence type="ECO:0000256" key="2">
    <source>
        <dbReference type="ARBA" id="ARBA00009085"/>
    </source>
</evidence>
<feature type="compositionally biased region" description="Polar residues" evidence="8">
    <location>
        <begin position="465"/>
        <end position="474"/>
    </location>
</feature>
<feature type="compositionally biased region" description="Polar residues" evidence="8">
    <location>
        <begin position="394"/>
        <end position="422"/>
    </location>
</feature>
<organism evidence="10 11">
    <name type="scientific">Coemansia brasiliensis</name>
    <dbReference type="NCBI Taxonomy" id="2650707"/>
    <lineage>
        <taxon>Eukaryota</taxon>
        <taxon>Fungi</taxon>
        <taxon>Fungi incertae sedis</taxon>
        <taxon>Zoopagomycota</taxon>
        <taxon>Kickxellomycotina</taxon>
        <taxon>Kickxellomycetes</taxon>
        <taxon>Kickxellales</taxon>
        <taxon>Kickxellaceae</taxon>
        <taxon>Coemansia</taxon>
    </lineage>
</organism>
<dbReference type="PANTHER" id="PTHR21646">
    <property type="entry name" value="UBIQUITIN CARBOXYL-TERMINAL HYDROLASE"/>
    <property type="match status" value="1"/>
</dbReference>
<feature type="compositionally biased region" description="Low complexity" evidence="8">
    <location>
        <begin position="29"/>
        <end position="52"/>
    </location>
</feature>
<dbReference type="InterPro" id="IPR050185">
    <property type="entry name" value="Ub_carboxyl-term_hydrolase"/>
</dbReference>
<feature type="compositionally biased region" description="Pro residues" evidence="8">
    <location>
        <begin position="441"/>
        <end position="455"/>
    </location>
</feature>